<dbReference type="EC" id="5.6.2.4" evidence="13 15"/>
<evidence type="ECO:0000256" key="9">
    <source>
        <dbReference type="ARBA" id="ARBA00023172"/>
    </source>
</evidence>
<dbReference type="NCBIfam" id="TIGR00643">
    <property type="entry name" value="recG"/>
    <property type="match status" value="1"/>
</dbReference>
<dbReference type="NCBIfam" id="NF008165">
    <property type="entry name" value="PRK10917.1-3"/>
    <property type="match status" value="1"/>
</dbReference>
<dbReference type="InterPro" id="IPR014001">
    <property type="entry name" value="Helicase_ATP-bd"/>
</dbReference>
<dbReference type="Pfam" id="PF00270">
    <property type="entry name" value="DEAD"/>
    <property type="match status" value="1"/>
</dbReference>
<keyword evidence="10 15" id="KW-0234">DNA repair</keyword>
<comment type="function">
    <text evidence="15">Plays a critical role in recombination and DNA repair. Helps process Holliday junction intermediates to mature products by catalyzing branch migration. Has replication fork regression activity, unwinds stalled or blocked replication forks to make a HJ that can be resolved. Has a DNA unwinding activity characteristic of a DNA helicase with 3'-5' polarity.</text>
</comment>
<comment type="caution">
    <text evidence="18">The sequence shown here is derived from an EMBL/GenBank/DDBJ whole genome shotgun (WGS) entry which is preliminary data.</text>
</comment>
<evidence type="ECO:0000256" key="2">
    <source>
        <dbReference type="ARBA" id="ARBA00017846"/>
    </source>
</evidence>
<dbReference type="Pfam" id="PF17191">
    <property type="entry name" value="RecG_wedge"/>
    <property type="match status" value="1"/>
</dbReference>
<dbReference type="AlphaFoldDB" id="A0A3E0DMN8"/>
<keyword evidence="7 15" id="KW-0067">ATP-binding</keyword>
<dbReference type="GO" id="GO:0006310">
    <property type="term" value="P:DNA recombination"/>
    <property type="evidence" value="ECO:0007669"/>
    <property type="project" value="UniProtKB-UniRule"/>
</dbReference>
<sequence length="693" mass="77277">MIDDLDTQDVRELKGVGDAMAEKLAKLHLHTVQDLLFHLPIRYQDRTRVIPIGQLRFGDEAVIEGIPIGCEIKMGKRRSLLCRIKDSSGTLCLRFFHFSAAQKKQLESGKRIRCFGEIRRGSTGFEIYHPEYKLIGDNDPHADSDQLTPIYPLTDGLTQTKIRLLCEQALERLTPYNLKEWLPDNLRQSFSLPPLDDSIRFLHHPTADANLEQLRTGSHPAQYRLSFEELMAHQLSLIGKKIKAKEDKAIQVTASGQLATDLLEQLPFSPTNAQQRVFQELLSDLKSGHPMLRLVQGDVGSGKTLVAALAAAAVVNAGYQVAIMAPTEILAEQHLANFTQWFKPLGLNVAWMAGKLKGKAREAELESIASGSAHIVVGTHALFQENVHFDRLALAIIDEQHRFGVHQRMALREKGLKQGFQPHQLIMTATPIPRTLAMSAYADLDCSIIDELPPGRTPVNTIVVSDQRRNEVIERVKIACQEGKQVYWVCTLIEESEALQCQAAEDTALLLAEQLSGLSIGLVHGRLKAAEKAEIMARFKANEIQLLVATTVIEVGVDVPNASLMIIENPERLGLAQLHQLRGRVGRGQTASHCVLLYKAPLGQQGKERLSTMRETSDGFKIAEKDLELRGPGELLGTRQTGLWEFKVADLQRDKALLDDVQKAAAQLHQQYPERVSPLLTRWLPNHSQYLNV</sequence>
<keyword evidence="6 15" id="KW-0347">Helicase</keyword>
<dbReference type="InterPro" id="IPR033454">
    <property type="entry name" value="RecG_wedge"/>
</dbReference>
<name>A0A3E0DMN8_9GAMM</name>
<keyword evidence="19" id="KW-1185">Reference proteome</keyword>
<evidence type="ECO:0000256" key="15">
    <source>
        <dbReference type="RuleBase" id="RU363016"/>
    </source>
</evidence>
<evidence type="ECO:0000256" key="13">
    <source>
        <dbReference type="ARBA" id="ARBA00034808"/>
    </source>
</evidence>
<dbReference type="RefSeq" id="WP_115897600.1">
    <property type="nucleotide sequence ID" value="NZ_QUNG01000005.1"/>
</dbReference>
<dbReference type="GO" id="GO:0016887">
    <property type="term" value="F:ATP hydrolysis activity"/>
    <property type="evidence" value="ECO:0007669"/>
    <property type="project" value="RHEA"/>
</dbReference>
<evidence type="ECO:0000256" key="5">
    <source>
        <dbReference type="ARBA" id="ARBA00022801"/>
    </source>
</evidence>
<dbReference type="CDD" id="cd04488">
    <property type="entry name" value="RecG_wedge_OBF"/>
    <property type="match status" value="1"/>
</dbReference>
<keyword evidence="4 15" id="KW-0227">DNA damage</keyword>
<dbReference type="Pfam" id="PF19833">
    <property type="entry name" value="RecG_dom3_C"/>
    <property type="match status" value="1"/>
</dbReference>
<keyword evidence="11" id="KW-0413">Isomerase</keyword>
<evidence type="ECO:0000256" key="1">
    <source>
        <dbReference type="ARBA" id="ARBA00007504"/>
    </source>
</evidence>
<evidence type="ECO:0000256" key="4">
    <source>
        <dbReference type="ARBA" id="ARBA00022763"/>
    </source>
</evidence>
<dbReference type="GO" id="GO:0006281">
    <property type="term" value="P:DNA repair"/>
    <property type="evidence" value="ECO:0007669"/>
    <property type="project" value="UniProtKB-UniRule"/>
</dbReference>
<evidence type="ECO:0000256" key="14">
    <source>
        <dbReference type="ARBA" id="ARBA00048988"/>
    </source>
</evidence>
<organism evidence="18 19">
    <name type="scientific">Marinomonas pollencensis</name>
    <dbReference type="NCBI Taxonomy" id="491954"/>
    <lineage>
        <taxon>Bacteria</taxon>
        <taxon>Pseudomonadati</taxon>
        <taxon>Pseudomonadota</taxon>
        <taxon>Gammaproteobacteria</taxon>
        <taxon>Oceanospirillales</taxon>
        <taxon>Oceanospirillaceae</taxon>
        <taxon>Marinomonas</taxon>
    </lineage>
</organism>
<feature type="domain" description="Helicase ATP-binding" evidence="16">
    <location>
        <begin position="284"/>
        <end position="449"/>
    </location>
</feature>
<dbReference type="InterPro" id="IPR045562">
    <property type="entry name" value="RecG_dom3_C"/>
</dbReference>
<protein>
    <recommendedName>
        <fullName evidence="2 15">ATP-dependent DNA helicase RecG</fullName>
        <ecNumber evidence="13 15">5.6.2.4</ecNumber>
    </recommendedName>
</protein>
<dbReference type="InterPro" id="IPR011545">
    <property type="entry name" value="DEAD/DEAH_box_helicase_dom"/>
</dbReference>
<dbReference type="EMBL" id="QUNG01000005">
    <property type="protein sequence ID" value="REG83927.1"/>
    <property type="molecule type" value="Genomic_DNA"/>
</dbReference>
<dbReference type="PROSITE" id="PS51194">
    <property type="entry name" value="HELICASE_CTER"/>
    <property type="match status" value="1"/>
</dbReference>
<keyword evidence="5 15" id="KW-0378">Hydrolase</keyword>
<evidence type="ECO:0000256" key="10">
    <source>
        <dbReference type="ARBA" id="ARBA00023204"/>
    </source>
</evidence>
<evidence type="ECO:0000256" key="8">
    <source>
        <dbReference type="ARBA" id="ARBA00023125"/>
    </source>
</evidence>
<dbReference type="InterPro" id="IPR001650">
    <property type="entry name" value="Helicase_C-like"/>
</dbReference>
<evidence type="ECO:0000313" key="18">
    <source>
        <dbReference type="EMBL" id="REG83927.1"/>
    </source>
</evidence>
<evidence type="ECO:0000256" key="12">
    <source>
        <dbReference type="ARBA" id="ARBA00034617"/>
    </source>
</evidence>
<comment type="similarity">
    <text evidence="1 15">Belongs to the helicase family. RecG subfamily.</text>
</comment>
<keyword evidence="9 15" id="KW-0233">DNA recombination</keyword>
<comment type="catalytic activity">
    <reaction evidence="14 15">
        <text>ATP + H2O = ADP + phosphate + H(+)</text>
        <dbReference type="Rhea" id="RHEA:13065"/>
        <dbReference type="ChEBI" id="CHEBI:15377"/>
        <dbReference type="ChEBI" id="CHEBI:15378"/>
        <dbReference type="ChEBI" id="CHEBI:30616"/>
        <dbReference type="ChEBI" id="CHEBI:43474"/>
        <dbReference type="ChEBI" id="CHEBI:456216"/>
        <dbReference type="EC" id="5.6.2.4"/>
    </reaction>
</comment>
<dbReference type="GO" id="GO:0043138">
    <property type="term" value="F:3'-5' DNA helicase activity"/>
    <property type="evidence" value="ECO:0007669"/>
    <property type="project" value="UniProtKB-EC"/>
</dbReference>
<dbReference type="NCBIfam" id="NF008163">
    <property type="entry name" value="PRK10917.1-1"/>
    <property type="match status" value="1"/>
</dbReference>
<dbReference type="Gene3D" id="3.40.50.300">
    <property type="entry name" value="P-loop containing nucleotide triphosphate hydrolases"/>
    <property type="match status" value="2"/>
</dbReference>
<evidence type="ECO:0000256" key="11">
    <source>
        <dbReference type="ARBA" id="ARBA00023235"/>
    </source>
</evidence>
<dbReference type="InterPro" id="IPR027417">
    <property type="entry name" value="P-loop_NTPase"/>
</dbReference>
<dbReference type="PANTHER" id="PTHR47964:SF1">
    <property type="entry name" value="ATP-DEPENDENT DNA HELICASE HOMOLOG RECG, CHLOROPLASTIC"/>
    <property type="match status" value="1"/>
</dbReference>
<accession>A0A3E0DMN8</accession>
<dbReference type="SUPFAM" id="SSF52540">
    <property type="entry name" value="P-loop containing nucleoside triphosphate hydrolases"/>
    <property type="match status" value="2"/>
</dbReference>
<evidence type="ECO:0000259" key="16">
    <source>
        <dbReference type="PROSITE" id="PS51192"/>
    </source>
</evidence>
<comment type="catalytic activity">
    <reaction evidence="12 15">
        <text>Couples ATP hydrolysis with the unwinding of duplex DNA by translocating in the 3'-5' direction.</text>
        <dbReference type="EC" id="5.6.2.4"/>
    </reaction>
</comment>
<gene>
    <name evidence="18" type="ORF">DFP81_105293</name>
</gene>
<evidence type="ECO:0000256" key="3">
    <source>
        <dbReference type="ARBA" id="ARBA00022741"/>
    </source>
</evidence>
<dbReference type="InterPro" id="IPR047112">
    <property type="entry name" value="RecG/Mfd"/>
</dbReference>
<dbReference type="GO" id="GO:0003677">
    <property type="term" value="F:DNA binding"/>
    <property type="evidence" value="ECO:0007669"/>
    <property type="project" value="UniProtKB-KW"/>
</dbReference>
<dbReference type="SMART" id="SM00487">
    <property type="entry name" value="DEXDc"/>
    <property type="match status" value="1"/>
</dbReference>
<dbReference type="OrthoDB" id="9804325at2"/>
<dbReference type="GO" id="GO:0005524">
    <property type="term" value="F:ATP binding"/>
    <property type="evidence" value="ECO:0007669"/>
    <property type="project" value="UniProtKB-KW"/>
</dbReference>
<proteinExistence type="inferred from homology"/>
<dbReference type="CDD" id="cd17992">
    <property type="entry name" value="DEXHc_RecG"/>
    <property type="match status" value="1"/>
</dbReference>
<dbReference type="PROSITE" id="PS51192">
    <property type="entry name" value="HELICASE_ATP_BIND_1"/>
    <property type="match status" value="1"/>
</dbReference>
<dbReference type="Pfam" id="PF00271">
    <property type="entry name" value="Helicase_C"/>
    <property type="match status" value="1"/>
</dbReference>
<dbReference type="NCBIfam" id="NF008168">
    <property type="entry name" value="PRK10917.2-2"/>
    <property type="match status" value="1"/>
</dbReference>
<keyword evidence="3 15" id="KW-0547">Nucleotide-binding</keyword>
<evidence type="ECO:0000256" key="6">
    <source>
        <dbReference type="ARBA" id="ARBA00022806"/>
    </source>
</evidence>
<dbReference type="SUPFAM" id="SSF50249">
    <property type="entry name" value="Nucleic acid-binding proteins"/>
    <property type="match status" value="1"/>
</dbReference>
<dbReference type="InterPro" id="IPR012340">
    <property type="entry name" value="NA-bd_OB-fold"/>
</dbReference>
<dbReference type="PANTHER" id="PTHR47964">
    <property type="entry name" value="ATP-DEPENDENT DNA HELICASE HOMOLOG RECG, CHLOROPLASTIC"/>
    <property type="match status" value="1"/>
</dbReference>
<evidence type="ECO:0000256" key="7">
    <source>
        <dbReference type="ARBA" id="ARBA00022840"/>
    </source>
</evidence>
<evidence type="ECO:0000259" key="17">
    <source>
        <dbReference type="PROSITE" id="PS51194"/>
    </source>
</evidence>
<dbReference type="FunFam" id="3.40.50.300:FF:000391">
    <property type="entry name" value="ATP-dependent DNA helicase RecG"/>
    <property type="match status" value="1"/>
</dbReference>
<dbReference type="SMART" id="SM00490">
    <property type="entry name" value="HELICc"/>
    <property type="match status" value="1"/>
</dbReference>
<keyword evidence="8" id="KW-0238">DNA-binding</keyword>
<dbReference type="Proteomes" id="UP000256542">
    <property type="component" value="Unassembled WGS sequence"/>
</dbReference>
<reference evidence="18 19" key="1">
    <citation type="submission" date="2018-08" db="EMBL/GenBank/DDBJ databases">
        <title>Genomic Encyclopedia of Type Strains, Phase III (KMG-III): the genomes of soil and plant-associated and newly described type strains.</title>
        <authorList>
            <person name="Whitman W."/>
        </authorList>
    </citation>
    <scope>NUCLEOTIDE SEQUENCE [LARGE SCALE GENOMIC DNA]</scope>
    <source>
        <strain evidence="18 19">CECT 7375</strain>
    </source>
</reference>
<dbReference type="Gene3D" id="2.40.50.140">
    <property type="entry name" value="Nucleic acid-binding proteins"/>
    <property type="match status" value="1"/>
</dbReference>
<feature type="domain" description="Helicase C-terminal" evidence="17">
    <location>
        <begin position="482"/>
        <end position="628"/>
    </location>
</feature>
<dbReference type="InterPro" id="IPR004609">
    <property type="entry name" value="ATP-dep_DNA_helicase_RecG"/>
</dbReference>
<evidence type="ECO:0000313" key="19">
    <source>
        <dbReference type="Proteomes" id="UP000256542"/>
    </source>
</evidence>
<dbReference type="NCBIfam" id="NF008166">
    <property type="entry name" value="PRK10917.1-4"/>
    <property type="match status" value="1"/>
</dbReference>